<dbReference type="InterPro" id="IPR050639">
    <property type="entry name" value="SSR_resolvase"/>
</dbReference>
<keyword evidence="3" id="KW-0233">DNA recombination</keyword>
<organism evidence="6 7">
    <name type="scientific">Sphingomonas colocasiae</name>
    <dbReference type="NCBI Taxonomy" id="1848973"/>
    <lineage>
        <taxon>Bacteria</taxon>
        <taxon>Pseudomonadati</taxon>
        <taxon>Pseudomonadota</taxon>
        <taxon>Alphaproteobacteria</taxon>
        <taxon>Sphingomonadales</taxon>
        <taxon>Sphingomonadaceae</taxon>
        <taxon>Sphingomonas</taxon>
    </lineage>
</organism>
<keyword evidence="1" id="KW-0229">DNA integration</keyword>
<dbReference type="PANTHER" id="PTHR30461:SF2">
    <property type="entry name" value="SERINE RECOMBINASE PINE-RELATED"/>
    <property type="match status" value="1"/>
</dbReference>
<dbReference type="EMBL" id="JAINVV010000001">
    <property type="protein sequence ID" value="MBY8821045.1"/>
    <property type="molecule type" value="Genomic_DNA"/>
</dbReference>
<sequence>MQLVAKVLEAHLKQAVAYVRVSTSKQARSGLGLDAQRSAIADFALREGLEIAEWYEEIETGKGSDALDRRPVLSAAMQHAKRSDCPIVVAKLDRLSRDVHFISGLMAQRIPFVVTELGSDTDPFLLHLFAALAEKERALISQRTREALARRKAQGVPLGNRTNLADAQALGRAARAKQVDDYTAKVLPIIRQIEANGIRSDRSIARELERLGVRTPRGATWTGVQVARVRARVEEMAR</sequence>
<keyword evidence="7" id="KW-1185">Reference proteome</keyword>
<dbReference type="SMART" id="SM00857">
    <property type="entry name" value="Resolvase"/>
    <property type="match status" value="1"/>
</dbReference>
<dbReference type="RefSeq" id="WP_222988135.1">
    <property type="nucleotide sequence ID" value="NZ_JAINVV010000001.1"/>
</dbReference>
<evidence type="ECO:0000259" key="5">
    <source>
        <dbReference type="PROSITE" id="PS51736"/>
    </source>
</evidence>
<protein>
    <submittedName>
        <fullName evidence="6">Recombinase family protein</fullName>
    </submittedName>
</protein>
<dbReference type="InterPro" id="IPR036162">
    <property type="entry name" value="Resolvase-like_N_sf"/>
</dbReference>
<evidence type="ECO:0000313" key="7">
    <source>
        <dbReference type="Proteomes" id="UP000706039"/>
    </source>
</evidence>
<gene>
    <name evidence="6" type="ORF">K7G82_02000</name>
</gene>
<dbReference type="InterPro" id="IPR006119">
    <property type="entry name" value="Resolv_N"/>
</dbReference>
<evidence type="ECO:0000256" key="2">
    <source>
        <dbReference type="ARBA" id="ARBA00023125"/>
    </source>
</evidence>
<dbReference type="InterPro" id="IPR006118">
    <property type="entry name" value="Recombinase_CS"/>
</dbReference>
<dbReference type="Gene3D" id="3.40.50.1390">
    <property type="entry name" value="Resolvase, N-terminal catalytic domain"/>
    <property type="match status" value="1"/>
</dbReference>
<dbReference type="Pfam" id="PF00239">
    <property type="entry name" value="Resolvase"/>
    <property type="match status" value="1"/>
</dbReference>
<reference evidence="6 7" key="1">
    <citation type="submission" date="2021-08" db="EMBL/GenBank/DDBJ databases">
        <authorList>
            <person name="Tuo L."/>
        </authorList>
    </citation>
    <scope>NUCLEOTIDE SEQUENCE [LARGE SCALE GENOMIC DNA]</scope>
    <source>
        <strain evidence="6 7">JCM 31229</strain>
    </source>
</reference>
<dbReference type="Proteomes" id="UP000706039">
    <property type="component" value="Unassembled WGS sequence"/>
</dbReference>
<proteinExistence type="predicted"/>
<evidence type="ECO:0000313" key="6">
    <source>
        <dbReference type="EMBL" id="MBY8821045.1"/>
    </source>
</evidence>
<evidence type="ECO:0000256" key="4">
    <source>
        <dbReference type="PROSITE-ProRule" id="PRU10137"/>
    </source>
</evidence>
<accession>A0ABS7PIB6</accession>
<name>A0ABS7PIB6_9SPHN</name>
<dbReference type="SUPFAM" id="SSF53041">
    <property type="entry name" value="Resolvase-like"/>
    <property type="match status" value="1"/>
</dbReference>
<evidence type="ECO:0000256" key="1">
    <source>
        <dbReference type="ARBA" id="ARBA00022908"/>
    </source>
</evidence>
<evidence type="ECO:0000256" key="3">
    <source>
        <dbReference type="ARBA" id="ARBA00023172"/>
    </source>
</evidence>
<feature type="domain" description="Resolvase/invertase-type recombinase catalytic" evidence="5">
    <location>
        <begin position="14"/>
        <end position="155"/>
    </location>
</feature>
<feature type="active site" description="O-(5'-phospho-DNA)-serine intermediate" evidence="4">
    <location>
        <position position="22"/>
    </location>
</feature>
<dbReference type="CDD" id="cd00338">
    <property type="entry name" value="Ser_Recombinase"/>
    <property type="match status" value="1"/>
</dbReference>
<comment type="caution">
    <text evidence="6">The sequence shown here is derived from an EMBL/GenBank/DDBJ whole genome shotgun (WGS) entry which is preliminary data.</text>
</comment>
<dbReference type="PANTHER" id="PTHR30461">
    <property type="entry name" value="DNA-INVERTASE FROM LAMBDOID PROPHAGE"/>
    <property type="match status" value="1"/>
</dbReference>
<keyword evidence="2" id="KW-0238">DNA-binding</keyword>
<dbReference type="PROSITE" id="PS51736">
    <property type="entry name" value="RECOMBINASES_3"/>
    <property type="match status" value="1"/>
</dbReference>
<dbReference type="PROSITE" id="PS00397">
    <property type="entry name" value="RECOMBINASES_1"/>
    <property type="match status" value="1"/>
</dbReference>